<keyword evidence="4" id="KW-1185">Reference proteome</keyword>
<evidence type="ECO:0000313" key="3">
    <source>
        <dbReference type="EMBL" id="MCM8567838.1"/>
    </source>
</evidence>
<dbReference type="EMBL" id="JAMSCK010000001">
    <property type="protein sequence ID" value="MCM8567838.1"/>
    <property type="molecule type" value="Genomic_DNA"/>
</dbReference>
<evidence type="ECO:0000259" key="2">
    <source>
        <dbReference type="Pfam" id="PF13505"/>
    </source>
</evidence>
<organism evidence="3 4">
    <name type="scientific">Gramella jeungdoensis</name>
    <dbReference type="NCBI Taxonomy" id="708091"/>
    <lineage>
        <taxon>Bacteria</taxon>
        <taxon>Pseudomonadati</taxon>
        <taxon>Bacteroidota</taxon>
        <taxon>Flavobacteriia</taxon>
        <taxon>Flavobacteriales</taxon>
        <taxon>Flavobacteriaceae</taxon>
        <taxon>Christiangramia</taxon>
    </lineage>
</organism>
<feature type="domain" description="Outer membrane protein beta-barrel" evidence="2">
    <location>
        <begin position="215"/>
        <end position="397"/>
    </location>
</feature>
<proteinExistence type="predicted"/>
<reference evidence="3" key="1">
    <citation type="submission" date="2022-06" db="EMBL/GenBank/DDBJ databases">
        <title>Gramella sediminis sp. nov., isolated from deep-sea sediment of the Indian Ocean.</title>
        <authorList>
            <person name="Yang L."/>
        </authorList>
    </citation>
    <scope>NUCLEOTIDE SEQUENCE</scope>
    <source>
        <strain evidence="3">HMD3159</strain>
    </source>
</reference>
<comment type="caution">
    <text evidence="3">The sequence shown here is derived from an EMBL/GenBank/DDBJ whole genome shotgun (WGS) entry which is preliminary data.</text>
</comment>
<dbReference type="InterPro" id="IPR011250">
    <property type="entry name" value="OMP/PagP_B-barrel"/>
</dbReference>
<dbReference type="RefSeq" id="WP_252110253.1">
    <property type="nucleotide sequence ID" value="NZ_JAMSCK010000001.1"/>
</dbReference>
<keyword evidence="1" id="KW-0732">Signal</keyword>
<dbReference type="InterPro" id="IPR027385">
    <property type="entry name" value="Beta-barrel_OMP"/>
</dbReference>
<protein>
    <submittedName>
        <fullName evidence="3">Porin family protein</fullName>
    </submittedName>
</protein>
<sequence>MNKLLVAAIFLICFSGFAQIEYEQGYYIFNNGKRVDELIKNVDWNFIPSEISVKSSSNADSRSIPLNELREVSVGTYHFKKFKVQMDVSSRDVNEISLQRAPEFEEQVVFLRYLVEGETSLLSFRRNNVQRFFYQINDSGVEPLIYKQYMVDGGLATNNRFQQQLINNFSCENNSNRIASLRYKEKELVTFFIDYNECKNAEYELKMDKSKSGDLYLSVKVGIGQGSLDVEKGLIANGTDYNGLDLRFGVELEYNFNFNKRKWSAIVEPTYRTFSDDARLNGDYEADFSVNYNSINTLAALRYYLFLSQNSKLFANLGVNLDFPVNSEIKFANTGRNMDPVLENLNFTMGYAAGFGYAIYDRLDFEVRYLANTVKGDKFEKSNYNIEWRSNYNSINLILGYKLF</sequence>
<dbReference type="Proteomes" id="UP001155077">
    <property type="component" value="Unassembled WGS sequence"/>
</dbReference>
<name>A0ABT0YXL8_9FLAO</name>
<dbReference type="Pfam" id="PF13505">
    <property type="entry name" value="OMP_b-brl"/>
    <property type="match status" value="1"/>
</dbReference>
<accession>A0ABT0YXL8</accession>
<dbReference type="SUPFAM" id="SSF56925">
    <property type="entry name" value="OMPA-like"/>
    <property type="match status" value="1"/>
</dbReference>
<gene>
    <name evidence="3" type="ORF">NE848_00475</name>
</gene>
<evidence type="ECO:0000256" key="1">
    <source>
        <dbReference type="ARBA" id="ARBA00022729"/>
    </source>
</evidence>
<evidence type="ECO:0000313" key="4">
    <source>
        <dbReference type="Proteomes" id="UP001155077"/>
    </source>
</evidence>